<dbReference type="Proteomes" id="UP000324222">
    <property type="component" value="Unassembled WGS sequence"/>
</dbReference>
<protein>
    <submittedName>
        <fullName evidence="2">Uncharacterized protein</fullName>
    </submittedName>
</protein>
<name>A0A5B7CVK0_PORTR</name>
<comment type="caution">
    <text evidence="2">The sequence shown here is derived from an EMBL/GenBank/DDBJ whole genome shotgun (WGS) entry which is preliminary data.</text>
</comment>
<feature type="region of interest" description="Disordered" evidence="1">
    <location>
        <begin position="31"/>
        <end position="52"/>
    </location>
</feature>
<proteinExistence type="predicted"/>
<evidence type="ECO:0000256" key="1">
    <source>
        <dbReference type="SAM" id="MobiDB-lite"/>
    </source>
</evidence>
<feature type="compositionally biased region" description="Basic and acidic residues" evidence="1">
    <location>
        <begin position="40"/>
        <end position="52"/>
    </location>
</feature>
<evidence type="ECO:0000313" key="3">
    <source>
        <dbReference type="Proteomes" id="UP000324222"/>
    </source>
</evidence>
<accession>A0A5B7CVK0</accession>
<dbReference type="AlphaFoldDB" id="A0A5B7CVK0"/>
<keyword evidence="3" id="KW-1185">Reference proteome</keyword>
<evidence type="ECO:0000313" key="2">
    <source>
        <dbReference type="EMBL" id="MPC13822.1"/>
    </source>
</evidence>
<dbReference type="EMBL" id="VSRR010000308">
    <property type="protein sequence ID" value="MPC13822.1"/>
    <property type="molecule type" value="Genomic_DNA"/>
</dbReference>
<sequence>MLLLRARQIEANKSSVMIIIIPTTNPIVGGVPSPARVSHHQPERRDIDVPDGGRDRFNFCNQSLREERFFYEYISERDIRSSKRICLGMCTPGDGDGTPQPRNATIAR</sequence>
<gene>
    <name evidence="2" type="ORF">E2C01_006570</name>
</gene>
<organism evidence="2 3">
    <name type="scientific">Portunus trituberculatus</name>
    <name type="common">Swimming crab</name>
    <name type="synonym">Neptunus trituberculatus</name>
    <dbReference type="NCBI Taxonomy" id="210409"/>
    <lineage>
        <taxon>Eukaryota</taxon>
        <taxon>Metazoa</taxon>
        <taxon>Ecdysozoa</taxon>
        <taxon>Arthropoda</taxon>
        <taxon>Crustacea</taxon>
        <taxon>Multicrustacea</taxon>
        <taxon>Malacostraca</taxon>
        <taxon>Eumalacostraca</taxon>
        <taxon>Eucarida</taxon>
        <taxon>Decapoda</taxon>
        <taxon>Pleocyemata</taxon>
        <taxon>Brachyura</taxon>
        <taxon>Eubrachyura</taxon>
        <taxon>Portunoidea</taxon>
        <taxon>Portunidae</taxon>
        <taxon>Portuninae</taxon>
        <taxon>Portunus</taxon>
    </lineage>
</organism>
<reference evidence="2 3" key="1">
    <citation type="submission" date="2019-05" db="EMBL/GenBank/DDBJ databases">
        <title>Another draft genome of Portunus trituberculatus and its Hox gene families provides insights of decapod evolution.</title>
        <authorList>
            <person name="Jeong J.-H."/>
            <person name="Song I."/>
            <person name="Kim S."/>
            <person name="Choi T."/>
            <person name="Kim D."/>
            <person name="Ryu S."/>
            <person name="Kim W."/>
        </authorList>
    </citation>
    <scope>NUCLEOTIDE SEQUENCE [LARGE SCALE GENOMIC DNA]</scope>
    <source>
        <tissue evidence="2">Muscle</tissue>
    </source>
</reference>